<dbReference type="Proteomes" id="UP000186216">
    <property type="component" value="Unassembled WGS sequence"/>
</dbReference>
<dbReference type="PANTHER" id="PTHR30388:SF4">
    <property type="entry name" value="MOLYBDENUM COFACTOR INSERTION CHAPERONE PAOD"/>
    <property type="match status" value="1"/>
</dbReference>
<evidence type="ECO:0000313" key="4">
    <source>
        <dbReference type="Proteomes" id="UP000186216"/>
    </source>
</evidence>
<comment type="caution">
    <text evidence="3">The sequence shown here is derived from an EMBL/GenBank/DDBJ whole genome shotgun (WGS) entry which is preliminary data.</text>
</comment>
<dbReference type="Pfam" id="PF02625">
    <property type="entry name" value="XdhC_CoxI"/>
    <property type="match status" value="1"/>
</dbReference>
<organism evidence="3 4">
    <name type="scientific">Paracoccus saliphilus</name>
    <dbReference type="NCBI Taxonomy" id="405559"/>
    <lineage>
        <taxon>Bacteria</taxon>
        <taxon>Pseudomonadati</taxon>
        <taxon>Pseudomonadota</taxon>
        <taxon>Alphaproteobacteria</taxon>
        <taxon>Rhodobacterales</taxon>
        <taxon>Paracoccaceae</taxon>
        <taxon>Paracoccus</taxon>
    </lineage>
</organism>
<reference evidence="3 4" key="1">
    <citation type="submission" date="2017-01" db="EMBL/GenBank/DDBJ databases">
        <authorList>
            <person name="Varghese N."/>
            <person name="Submissions S."/>
        </authorList>
    </citation>
    <scope>NUCLEOTIDE SEQUENCE [LARGE SCALE GENOMIC DNA]</scope>
    <source>
        <strain evidence="3 4">DSM 18447</strain>
    </source>
</reference>
<dbReference type="InterPro" id="IPR027051">
    <property type="entry name" value="XdhC_Rossmann_dom"/>
</dbReference>
<proteinExistence type="predicted"/>
<protein>
    <submittedName>
        <fullName evidence="3">Xanthine dehydrogenase accessory factor</fullName>
    </submittedName>
</protein>
<gene>
    <name evidence="3" type="ORF">SAMN05421772_103225</name>
</gene>
<dbReference type="Pfam" id="PF13478">
    <property type="entry name" value="XdhC_C"/>
    <property type="match status" value="1"/>
</dbReference>
<dbReference type="PANTHER" id="PTHR30388">
    <property type="entry name" value="ALDEHYDE OXIDOREDUCTASE MOLYBDENUM COFACTOR ASSEMBLY PROTEIN"/>
    <property type="match status" value="1"/>
</dbReference>
<accession>A0AA45W2Z7</accession>
<name>A0AA45W2Z7_9RHOB</name>
<dbReference type="EMBL" id="FTOU01000003">
    <property type="protein sequence ID" value="SIS71681.1"/>
    <property type="molecule type" value="Genomic_DNA"/>
</dbReference>
<dbReference type="InterPro" id="IPR003777">
    <property type="entry name" value="XdhC_CoxI"/>
</dbReference>
<dbReference type="InterPro" id="IPR052698">
    <property type="entry name" value="MoCofactor_Util/Proc"/>
</dbReference>
<dbReference type="Gene3D" id="3.40.50.720">
    <property type="entry name" value="NAD(P)-binding Rossmann-like Domain"/>
    <property type="match status" value="1"/>
</dbReference>
<dbReference type="AlphaFoldDB" id="A0AA45W2Z7"/>
<evidence type="ECO:0000259" key="2">
    <source>
        <dbReference type="Pfam" id="PF13478"/>
    </source>
</evidence>
<sequence>MGTQPYMSDMMIDPLAALHARPGGALALLVRAEGGFPRRPGAAMALWPDGARVGRLGAGCIDADIAAHLDRPGPVTRLIYGAGGPVDLPLPCGGTVEIALLHRPDPVWLQEISDIHRARRLAHWRIDLETGCARRTDALETGLNGGFFGLKINPRCILHIHGEGDEASALAAMARAVGLDCRIGATASRADAQTAVVTLFHDHDRELPALRAALESPAFYIGALGSRRAQMARIAALREAGFGDAELARLRGPIGVVAPVREPRLLAASVLTEILAAYEQAFG</sequence>
<feature type="domain" description="XdhC Rossmann" evidence="2">
    <location>
        <begin position="158"/>
        <end position="274"/>
    </location>
</feature>
<evidence type="ECO:0000259" key="1">
    <source>
        <dbReference type="Pfam" id="PF02625"/>
    </source>
</evidence>
<evidence type="ECO:0000313" key="3">
    <source>
        <dbReference type="EMBL" id="SIS71681.1"/>
    </source>
</evidence>
<feature type="domain" description="XdhC- CoxI" evidence="1">
    <location>
        <begin position="20"/>
        <end position="68"/>
    </location>
</feature>